<sequence>MSNPKVSILMASWNRAHLIRRAIESVVSQTFGDWELIIIDDGSSDNTSEVIKKWQEKDARIRYFRREHVGRISKVSNFGLQQARGQYIAILDDDDAWADNNKLKKEVEFLNKNSEYVGCGGGLIVIDEKGKERLRILKPEKDEDIKAKALLANPMANSTILFRYEAAKKVGFYDETLLQFADWDFWLKMGLIGKLYNFPRYFAYYQMSEKGSSFKKQKENAVSALKIVQRYKNRYPGFGKAILLADFYYFYTFLPGFLRKFLNPPLSQFKKIIFSFRKK</sequence>
<dbReference type="Proteomes" id="UP000228867">
    <property type="component" value="Unassembled WGS sequence"/>
</dbReference>
<accession>A0A2H0NEZ5</accession>
<reference evidence="2 3" key="1">
    <citation type="submission" date="2017-09" db="EMBL/GenBank/DDBJ databases">
        <title>Depth-based differentiation of microbial function through sediment-hosted aquifers and enrichment of novel symbionts in the deep terrestrial subsurface.</title>
        <authorList>
            <person name="Probst A.J."/>
            <person name="Ladd B."/>
            <person name="Jarett J.K."/>
            <person name="Geller-Mcgrath D.E."/>
            <person name="Sieber C.M."/>
            <person name="Emerson J.B."/>
            <person name="Anantharaman K."/>
            <person name="Thomas B.C."/>
            <person name="Malmstrom R."/>
            <person name="Stieglmeier M."/>
            <person name="Klingl A."/>
            <person name="Woyke T."/>
            <person name="Ryan C.M."/>
            <person name="Banfield J.F."/>
        </authorList>
    </citation>
    <scope>NUCLEOTIDE SEQUENCE [LARGE SCALE GENOMIC DNA]</scope>
    <source>
        <strain evidence="2">CG11_big_fil_rev_8_21_14_0_20_38_23</strain>
    </source>
</reference>
<evidence type="ECO:0000313" key="3">
    <source>
        <dbReference type="Proteomes" id="UP000228867"/>
    </source>
</evidence>
<evidence type="ECO:0000313" key="2">
    <source>
        <dbReference type="EMBL" id="PIR07460.1"/>
    </source>
</evidence>
<protein>
    <recommendedName>
        <fullName evidence="1">Glycosyltransferase 2-like domain-containing protein</fullName>
    </recommendedName>
</protein>
<organism evidence="2 3">
    <name type="scientific">Candidatus Jorgensenbacteria bacterium CG11_big_fil_rev_8_21_14_0_20_38_23</name>
    <dbReference type="NCBI Taxonomy" id="1974594"/>
    <lineage>
        <taxon>Bacteria</taxon>
        <taxon>Candidatus Joergenseniibacteriota</taxon>
    </lineage>
</organism>
<proteinExistence type="predicted"/>
<dbReference type="AlphaFoldDB" id="A0A2H0NEZ5"/>
<gene>
    <name evidence="2" type="ORF">COV54_00900</name>
</gene>
<dbReference type="PANTHER" id="PTHR22916">
    <property type="entry name" value="GLYCOSYLTRANSFERASE"/>
    <property type="match status" value="1"/>
</dbReference>
<dbReference type="EMBL" id="PCWR01000021">
    <property type="protein sequence ID" value="PIR07460.1"/>
    <property type="molecule type" value="Genomic_DNA"/>
</dbReference>
<comment type="caution">
    <text evidence="2">The sequence shown here is derived from an EMBL/GenBank/DDBJ whole genome shotgun (WGS) entry which is preliminary data.</text>
</comment>
<dbReference type="Gene3D" id="3.90.550.10">
    <property type="entry name" value="Spore Coat Polysaccharide Biosynthesis Protein SpsA, Chain A"/>
    <property type="match status" value="1"/>
</dbReference>
<name>A0A2H0NEZ5_9BACT</name>
<dbReference type="InterPro" id="IPR001173">
    <property type="entry name" value="Glyco_trans_2-like"/>
</dbReference>
<dbReference type="GO" id="GO:0016758">
    <property type="term" value="F:hexosyltransferase activity"/>
    <property type="evidence" value="ECO:0007669"/>
    <property type="project" value="UniProtKB-ARBA"/>
</dbReference>
<dbReference type="PANTHER" id="PTHR22916:SF3">
    <property type="entry name" value="UDP-GLCNAC:BETAGAL BETA-1,3-N-ACETYLGLUCOSAMINYLTRANSFERASE-LIKE PROTEIN 1"/>
    <property type="match status" value="1"/>
</dbReference>
<dbReference type="InterPro" id="IPR029044">
    <property type="entry name" value="Nucleotide-diphossugar_trans"/>
</dbReference>
<evidence type="ECO:0000259" key="1">
    <source>
        <dbReference type="Pfam" id="PF00535"/>
    </source>
</evidence>
<feature type="domain" description="Glycosyltransferase 2-like" evidence="1">
    <location>
        <begin position="7"/>
        <end position="170"/>
    </location>
</feature>
<dbReference type="Pfam" id="PF00535">
    <property type="entry name" value="Glycos_transf_2"/>
    <property type="match status" value="1"/>
</dbReference>
<dbReference type="SUPFAM" id="SSF53448">
    <property type="entry name" value="Nucleotide-diphospho-sugar transferases"/>
    <property type="match status" value="1"/>
</dbReference>